<dbReference type="CDD" id="cd00082">
    <property type="entry name" value="HisKA"/>
    <property type="match status" value="1"/>
</dbReference>
<dbReference type="SMART" id="SM00091">
    <property type="entry name" value="PAS"/>
    <property type="match status" value="4"/>
</dbReference>
<dbReference type="InterPro" id="IPR011006">
    <property type="entry name" value="CheY-like_superfamily"/>
</dbReference>
<reference evidence="11 12" key="1">
    <citation type="submission" date="2024-06" db="EMBL/GenBank/DDBJ databases">
        <authorList>
            <person name="Campbell A.G."/>
        </authorList>
    </citation>
    <scope>NUCLEOTIDE SEQUENCE [LARGE SCALE GENOMIC DNA]</scope>
    <source>
        <strain evidence="11 12">EM12</strain>
    </source>
</reference>
<dbReference type="SUPFAM" id="SSF55781">
    <property type="entry name" value="GAF domain-like"/>
    <property type="match status" value="1"/>
</dbReference>
<dbReference type="Pfam" id="PF00072">
    <property type="entry name" value="Response_reg"/>
    <property type="match status" value="1"/>
</dbReference>
<evidence type="ECO:0000259" key="7">
    <source>
        <dbReference type="PROSITE" id="PS50109"/>
    </source>
</evidence>
<dbReference type="SUPFAM" id="SSF52172">
    <property type="entry name" value="CheY-like"/>
    <property type="match status" value="1"/>
</dbReference>
<dbReference type="InterPro" id="IPR036890">
    <property type="entry name" value="HATPase_C_sf"/>
</dbReference>
<dbReference type="Gene3D" id="1.10.287.130">
    <property type="match status" value="1"/>
</dbReference>
<dbReference type="InterPro" id="IPR003594">
    <property type="entry name" value="HATPase_dom"/>
</dbReference>
<dbReference type="EC" id="2.7.13.3" evidence="2"/>
<dbReference type="SMART" id="SM00388">
    <property type="entry name" value="HisKA"/>
    <property type="match status" value="1"/>
</dbReference>
<proteinExistence type="predicted"/>
<dbReference type="Pfam" id="PF01590">
    <property type="entry name" value="GAF"/>
    <property type="match status" value="1"/>
</dbReference>
<organism evidence="11 12">
    <name type="scientific">Methylorubrum podarium</name>
    <dbReference type="NCBI Taxonomy" id="200476"/>
    <lineage>
        <taxon>Bacteria</taxon>
        <taxon>Pseudomonadati</taxon>
        <taxon>Pseudomonadota</taxon>
        <taxon>Alphaproteobacteria</taxon>
        <taxon>Hyphomicrobiales</taxon>
        <taxon>Methylobacteriaceae</taxon>
        <taxon>Methylorubrum</taxon>
    </lineage>
</organism>
<feature type="domain" description="Response regulatory" evidence="8">
    <location>
        <begin position="1112"/>
        <end position="1227"/>
    </location>
</feature>
<dbReference type="NCBIfam" id="TIGR00229">
    <property type="entry name" value="sensory_box"/>
    <property type="match status" value="3"/>
</dbReference>
<keyword evidence="5" id="KW-0418">Kinase</keyword>
<feature type="domain" description="PAS" evidence="9">
    <location>
        <begin position="305"/>
        <end position="375"/>
    </location>
</feature>
<dbReference type="SMART" id="SM00387">
    <property type="entry name" value="HATPase_c"/>
    <property type="match status" value="1"/>
</dbReference>
<name>A0ABV1QHW8_9HYPH</name>
<dbReference type="InterPro" id="IPR013656">
    <property type="entry name" value="PAS_4"/>
</dbReference>
<dbReference type="PROSITE" id="PS50113">
    <property type="entry name" value="PAC"/>
    <property type="match status" value="3"/>
</dbReference>
<evidence type="ECO:0000259" key="10">
    <source>
        <dbReference type="PROSITE" id="PS50113"/>
    </source>
</evidence>
<dbReference type="Proteomes" id="UP001480955">
    <property type="component" value="Unassembled WGS sequence"/>
</dbReference>
<evidence type="ECO:0000256" key="2">
    <source>
        <dbReference type="ARBA" id="ARBA00012438"/>
    </source>
</evidence>
<dbReference type="SMART" id="SM00086">
    <property type="entry name" value="PAC"/>
    <property type="match status" value="3"/>
</dbReference>
<keyword evidence="3 6" id="KW-0597">Phosphoprotein</keyword>
<keyword evidence="12" id="KW-1185">Reference proteome</keyword>
<dbReference type="InterPro" id="IPR000700">
    <property type="entry name" value="PAS-assoc_C"/>
</dbReference>
<evidence type="ECO:0000256" key="5">
    <source>
        <dbReference type="ARBA" id="ARBA00022777"/>
    </source>
</evidence>
<accession>A0ABV1QHW8</accession>
<feature type="domain" description="PAC" evidence="10">
    <location>
        <begin position="378"/>
        <end position="430"/>
    </location>
</feature>
<dbReference type="SUPFAM" id="SSF55785">
    <property type="entry name" value="PYP-like sensor domain (PAS domain)"/>
    <property type="match status" value="5"/>
</dbReference>
<dbReference type="InterPro" id="IPR036097">
    <property type="entry name" value="HisK_dim/P_sf"/>
</dbReference>
<dbReference type="Pfam" id="PF08448">
    <property type="entry name" value="PAS_4"/>
    <property type="match status" value="3"/>
</dbReference>
<feature type="domain" description="PAS" evidence="9">
    <location>
        <begin position="727"/>
        <end position="797"/>
    </location>
</feature>
<dbReference type="Gene3D" id="3.30.450.40">
    <property type="match status" value="1"/>
</dbReference>
<dbReference type="Pfam" id="PF08447">
    <property type="entry name" value="PAS_3"/>
    <property type="match status" value="2"/>
</dbReference>
<dbReference type="Pfam" id="PF00512">
    <property type="entry name" value="HisKA"/>
    <property type="match status" value="1"/>
</dbReference>
<dbReference type="PROSITE" id="PS50112">
    <property type="entry name" value="PAS"/>
    <property type="match status" value="3"/>
</dbReference>
<dbReference type="InterPro" id="IPR003661">
    <property type="entry name" value="HisK_dim/P_dom"/>
</dbReference>
<dbReference type="Gene3D" id="3.40.50.2300">
    <property type="match status" value="1"/>
</dbReference>
<feature type="domain" description="PAS" evidence="9">
    <location>
        <begin position="598"/>
        <end position="668"/>
    </location>
</feature>
<gene>
    <name evidence="11" type="ORF">ABS772_03435</name>
</gene>
<evidence type="ECO:0000256" key="6">
    <source>
        <dbReference type="PROSITE-ProRule" id="PRU00169"/>
    </source>
</evidence>
<dbReference type="Gene3D" id="3.30.450.20">
    <property type="entry name" value="PAS domain"/>
    <property type="match status" value="5"/>
</dbReference>
<dbReference type="InterPro" id="IPR000014">
    <property type="entry name" value="PAS"/>
</dbReference>
<dbReference type="SMART" id="SM00065">
    <property type="entry name" value="GAF"/>
    <property type="match status" value="1"/>
</dbReference>
<dbReference type="CDD" id="cd18161">
    <property type="entry name" value="REC_hyHK_blue-like"/>
    <property type="match status" value="1"/>
</dbReference>
<dbReference type="RefSeq" id="WP_350392193.1">
    <property type="nucleotide sequence ID" value="NZ_JBELQE010000023.1"/>
</dbReference>
<evidence type="ECO:0000259" key="8">
    <source>
        <dbReference type="PROSITE" id="PS50110"/>
    </source>
</evidence>
<dbReference type="PANTHER" id="PTHR43304:SF1">
    <property type="entry name" value="PAC DOMAIN-CONTAINING PROTEIN"/>
    <property type="match status" value="1"/>
</dbReference>
<comment type="caution">
    <text evidence="11">The sequence shown here is derived from an EMBL/GenBank/DDBJ whole genome shotgun (WGS) entry which is preliminary data.</text>
</comment>
<comment type="catalytic activity">
    <reaction evidence="1">
        <text>ATP + protein L-histidine = ADP + protein N-phospho-L-histidine.</text>
        <dbReference type="EC" id="2.7.13.3"/>
    </reaction>
</comment>
<evidence type="ECO:0000313" key="12">
    <source>
        <dbReference type="Proteomes" id="UP001480955"/>
    </source>
</evidence>
<dbReference type="InterPro" id="IPR052162">
    <property type="entry name" value="Sensor_kinase/Photoreceptor"/>
</dbReference>
<keyword evidence="4" id="KW-0808">Transferase</keyword>
<dbReference type="PANTHER" id="PTHR43304">
    <property type="entry name" value="PHYTOCHROME-LIKE PROTEIN CPH1"/>
    <property type="match status" value="1"/>
</dbReference>
<dbReference type="InterPro" id="IPR001789">
    <property type="entry name" value="Sig_transdc_resp-reg_receiver"/>
</dbReference>
<dbReference type="SUPFAM" id="SSF55874">
    <property type="entry name" value="ATPase domain of HSP90 chaperone/DNA topoisomerase II/histidine kinase"/>
    <property type="match status" value="1"/>
</dbReference>
<dbReference type="InterPro" id="IPR001610">
    <property type="entry name" value="PAC"/>
</dbReference>
<dbReference type="Gene3D" id="3.30.565.10">
    <property type="entry name" value="Histidine kinase-like ATPase, C-terminal domain"/>
    <property type="match status" value="1"/>
</dbReference>
<dbReference type="InterPro" id="IPR035965">
    <property type="entry name" value="PAS-like_dom_sf"/>
</dbReference>
<feature type="modified residue" description="4-aspartylphosphate" evidence="6">
    <location>
        <position position="1162"/>
    </location>
</feature>
<evidence type="ECO:0000256" key="1">
    <source>
        <dbReference type="ARBA" id="ARBA00000085"/>
    </source>
</evidence>
<sequence length="1230" mass="136060">MIPPADGANVPAHLRFLLEGGETGREILAHPWPDTPLGPLQDWPVSLRTTLATMLACPAAMFLAWGPDGISFFNDAYRPIFGDRLPRALGARFREIWADLWDDIGPLVDAALRGESVSQHNLPLVMHRYGVPEQTWWSFTYSPVRDDAGRINGMICVTAETTAEVLAERARRRSDERLEMALSAGGSIGIWDWDVAADRVTADPRFAALYGVDPAKAAAGAPLGDFFAGVHADDVPYLKSSIDAALRTGGRFDAEYRLVQPDGGIRWVAAQGRCALAADGTPQSFPGVSFDITERKRTEQALRDSEDRFRGITNSIDQMIWATRPDGYHDFYNARWYQYTGVPAGSTDGEAWNGMFHPDDQDRAWAEWRRALATGESYQIEYRLRHRSGLYRWVLGRAQPVRDSDGRIVRWFGTCTDIHDRRLAEDRQAFLLGLNDRLREADHPHAVTLAAAAALGAHLGAARAGYGEIDETGEIVRVERDWTRDPSVTSLAGESRILEGFGPAVIAELWAGQTLVVEDCYADPRAGRTYAVTWDSIGCRSLVVVPLLRDGRLRAILYLHEPRPRLWRAEEIGLVEDVAQRVGHAAERARAEQSERANARELRLITDSLPVLIAFFDADGLCRFANAASADWFGTSPAEALGQTLATLVGPQASAEAQARFETARAGREVRAERAWPRRDGSARIADIRYLPRPMPDGSTDGAYLFVTDISDAKRIEAMLEREVGERTRERDRLWQTTTDLMGTAELDGRLRSVNPAWERLLGWSEGELLKRPFLDFIDPEDHSATGAVLVRLAGSERVTDFVDRILTRDGRRRTVMWTAVPEGDCFHIIGRDITEQRLAEEQLRQAQKMEAVGQLTGGIAHDFNNLLTGIVGSLDLMQTRIAQGRVDALERYAAAALSSAHRAASLTHRLLAFARRQPLEQKPVDMNALVTGMEDMLRRSLPEQVRLEIVAAEGLWLTLCDPHQLENAVLNLAINARDAMPNGGRLMIETSNARLDPAELSLQPGARDPEAFEGAYVCVRVTDTGLGMPPEVAARAFEPFFTTKPLGMGTGLGLSMIYGFARQSDGQVRISSEPGRGTAVTIYLPRHRGALPDEPAPASAPEPMRSQRNETVLVVEDEPVVRDLVTEVLRDLGYRTIEAQDGPSGLDIVRSRARVDLLVTDVGLPGLNGRLLAEQARALRPGLKVLFMTGYAENAMFGGGRLDPDIQMITKPFPVERFAERIQEMIEHS</sequence>
<evidence type="ECO:0000313" key="11">
    <source>
        <dbReference type="EMBL" id="MER2248962.1"/>
    </source>
</evidence>
<dbReference type="PRINTS" id="PR00344">
    <property type="entry name" value="BCTRLSENSOR"/>
</dbReference>
<dbReference type="PROSITE" id="PS50109">
    <property type="entry name" value="HIS_KIN"/>
    <property type="match status" value="1"/>
</dbReference>
<dbReference type="InterPro" id="IPR029016">
    <property type="entry name" value="GAF-like_dom_sf"/>
</dbReference>
<protein>
    <recommendedName>
        <fullName evidence="2">histidine kinase</fullName>
        <ecNumber evidence="2">2.7.13.3</ecNumber>
    </recommendedName>
</protein>
<evidence type="ECO:0000259" key="9">
    <source>
        <dbReference type="PROSITE" id="PS50112"/>
    </source>
</evidence>
<dbReference type="InterPro" id="IPR004358">
    <property type="entry name" value="Sig_transdc_His_kin-like_C"/>
</dbReference>
<feature type="domain" description="PAC" evidence="10">
    <location>
        <begin position="666"/>
        <end position="722"/>
    </location>
</feature>
<evidence type="ECO:0000256" key="4">
    <source>
        <dbReference type="ARBA" id="ARBA00022679"/>
    </source>
</evidence>
<dbReference type="InterPro" id="IPR003018">
    <property type="entry name" value="GAF"/>
</dbReference>
<dbReference type="InterPro" id="IPR005467">
    <property type="entry name" value="His_kinase_dom"/>
</dbReference>
<dbReference type="EMBL" id="JBELQE010000023">
    <property type="protein sequence ID" value="MER2248962.1"/>
    <property type="molecule type" value="Genomic_DNA"/>
</dbReference>
<feature type="domain" description="Histidine kinase" evidence="7">
    <location>
        <begin position="859"/>
        <end position="1089"/>
    </location>
</feature>
<dbReference type="SMART" id="SM00448">
    <property type="entry name" value="REC"/>
    <property type="match status" value="1"/>
</dbReference>
<dbReference type="CDD" id="cd00130">
    <property type="entry name" value="PAS"/>
    <property type="match status" value="4"/>
</dbReference>
<dbReference type="PROSITE" id="PS50110">
    <property type="entry name" value="RESPONSE_REGULATORY"/>
    <property type="match status" value="1"/>
</dbReference>
<dbReference type="InterPro" id="IPR013655">
    <property type="entry name" value="PAS_fold_3"/>
</dbReference>
<dbReference type="Gene3D" id="2.10.70.100">
    <property type="match status" value="1"/>
</dbReference>
<dbReference type="Pfam" id="PF02518">
    <property type="entry name" value="HATPase_c"/>
    <property type="match status" value="1"/>
</dbReference>
<evidence type="ECO:0000256" key="3">
    <source>
        <dbReference type="ARBA" id="ARBA00022553"/>
    </source>
</evidence>
<feature type="domain" description="PAC" evidence="10">
    <location>
        <begin position="252"/>
        <end position="304"/>
    </location>
</feature>
<dbReference type="SUPFAM" id="SSF47384">
    <property type="entry name" value="Homodimeric domain of signal transducing histidine kinase"/>
    <property type="match status" value="1"/>
</dbReference>